<accession>A0A495JRP9</accession>
<reference evidence="1 2" key="1">
    <citation type="submission" date="2018-10" db="EMBL/GenBank/DDBJ databases">
        <title>Sequencing the genomes of 1000 actinobacteria strains.</title>
        <authorList>
            <person name="Klenk H.-P."/>
        </authorList>
    </citation>
    <scope>NUCLEOTIDE SEQUENCE [LARGE SCALE GENOMIC DNA]</scope>
    <source>
        <strain evidence="1 2">DSM 45175</strain>
    </source>
</reference>
<gene>
    <name evidence="1" type="ORF">BDK92_5919</name>
</gene>
<sequence>MPDYGLLVGFLDQEQSFDQLVELIARMTGATVRDVPGQTESVVGRIGTG</sequence>
<dbReference type="RefSeq" id="WP_170208728.1">
    <property type="nucleotide sequence ID" value="NZ_RBKT01000001.1"/>
</dbReference>
<keyword evidence="2" id="KW-1185">Reference proteome</keyword>
<dbReference type="Proteomes" id="UP000277671">
    <property type="component" value="Unassembled WGS sequence"/>
</dbReference>
<name>A0A495JRP9_9ACTN</name>
<proteinExistence type="predicted"/>
<protein>
    <submittedName>
        <fullName evidence="1">Uncharacterized protein</fullName>
    </submittedName>
</protein>
<evidence type="ECO:0000313" key="2">
    <source>
        <dbReference type="Proteomes" id="UP000277671"/>
    </source>
</evidence>
<evidence type="ECO:0000313" key="1">
    <source>
        <dbReference type="EMBL" id="RKR91521.1"/>
    </source>
</evidence>
<organism evidence="1 2">
    <name type="scientific">Micromonospora pisi</name>
    <dbReference type="NCBI Taxonomy" id="589240"/>
    <lineage>
        <taxon>Bacteria</taxon>
        <taxon>Bacillati</taxon>
        <taxon>Actinomycetota</taxon>
        <taxon>Actinomycetes</taxon>
        <taxon>Micromonosporales</taxon>
        <taxon>Micromonosporaceae</taxon>
        <taxon>Micromonospora</taxon>
    </lineage>
</organism>
<comment type="caution">
    <text evidence="1">The sequence shown here is derived from an EMBL/GenBank/DDBJ whole genome shotgun (WGS) entry which is preliminary data.</text>
</comment>
<dbReference type="AlphaFoldDB" id="A0A495JRP9"/>
<dbReference type="EMBL" id="RBKT01000001">
    <property type="protein sequence ID" value="RKR91521.1"/>
    <property type="molecule type" value="Genomic_DNA"/>
</dbReference>